<feature type="region of interest" description="Disordered" evidence="5">
    <location>
        <begin position="22"/>
        <end position="43"/>
    </location>
</feature>
<keyword evidence="3" id="KW-0998">Cell outer membrane</keyword>
<dbReference type="CDD" id="cd07185">
    <property type="entry name" value="OmpA_C-like"/>
    <property type="match status" value="1"/>
</dbReference>
<evidence type="ECO:0000256" key="3">
    <source>
        <dbReference type="ARBA" id="ARBA00023237"/>
    </source>
</evidence>
<dbReference type="PANTHER" id="PTHR30329">
    <property type="entry name" value="STATOR ELEMENT OF FLAGELLAR MOTOR COMPLEX"/>
    <property type="match status" value="1"/>
</dbReference>
<dbReference type="PROSITE" id="PS51123">
    <property type="entry name" value="OMPA_2"/>
    <property type="match status" value="1"/>
</dbReference>
<dbReference type="InterPro" id="IPR050330">
    <property type="entry name" value="Bact_OuterMem_StrucFunc"/>
</dbReference>
<evidence type="ECO:0000256" key="4">
    <source>
        <dbReference type="PROSITE-ProRule" id="PRU00473"/>
    </source>
</evidence>
<comment type="caution">
    <text evidence="7">The sequence shown here is derived from an EMBL/GenBank/DDBJ whole genome shotgun (WGS) entry which is preliminary data.</text>
</comment>
<dbReference type="Pfam" id="PF00691">
    <property type="entry name" value="OmpA"/>
    <property type="match status" value="1"/>
</dbReference>
<keyword evidence="2 4" id="KW-0472">Membrane</keyword>
<dbReference type="NCBIfam" id="TIGR01451">
    <property type="entry name" value="B_ant_repeat"/>
    <property type="match status" value="1"/>
</dbReference>
<dbReference type="InterPro" id="IPR013783">
    <property type="entry name" value="Ig-like_fold"/>
</dbReference>
<name>A0A849SHS3_UNCEI</name>
<feature type="domain" description="OmpA-like" evidence="6">
    <location>
        <begin position="1459"/>
        <end position="1576"/>
    </location>
</feature>
<accession>A0A849SHS3</accession>
<dbReference type="SUPFAM" id="SSF56935">
    <property type="entry name" value="Porins"/>
    <property type="match status" value="1"/>
</dbReference>
<protein>
    <submittedName>
        <fullName evidence="7">OmpA family protein</fullName>
    </submittedName>
</protein>
<evidence type="ECO:0000313" key="8">
    <source>
        <dbReference type="Proteomes" id="UP000580839"/>
    </source>
</evidence>
<dbReference type="Gene3D" id="3.30.1330.60">
    <property type="entry name" value="OmpA-like domain"/>
    <property type="match status" value="1"/>
</dbReference>
<evidence type="ECO:0000256" key="1">
    <source>
        <dbReference type="ARBA" id="ARBA00004442"/>
    </source>
</evidence>
<proteinExistence type="predicted"/>
<dbReference type="InterPro" id="IPR023614">
    <property type="entry name" value="Porin_dom_sf"/>
</dbReference>
<feature type="region of interest" description="Disordered" evidence="5">
    <location>
        <begin position="1261"/>
        <end position="1280"/>
    </location>
</feature>
<dbReference type="Gene3D" id="2.40.160.10">
    <property type="entry name" value="Porin"/>
    <property type="match status" value="1"/>
</dbReference>
<dbReference type="PRINTS" id="PR01021">
    <property type="entry name" value="OMPADOMAIN"/>
</dbReference>
<evidence type="ECO:0000259" key="6">
    <source>
        <dbReference type="PROSITE" id="PS51123"/>
    </source>
</evidence>
<dbReference type="InterPro" id="IPR006664">
    <property type="entry name" value="OMP_bac"/>
</dbReference>
<evidence type="ECO:0000313" key="7">
    <source>
        <dbReference type="EMBL" id="NOT34126.1"/>
    </source>
</evidence>
<gene>
    <name evidence="7" type="ORF">HOP12_08160</name>
</gene>
<dbReference type="Gene3D" id="2.60.40.740">
    <property type="match status" value="1"/>
</dbReference>
<sequence length="1618" mass="175513">MRFTLTVGVGPAAVPQVINAATVSTPGDDNPTNDRDVDPTGVPTPGQLVIEKEASPSIAEVGDVVTYTVKIRNVGQTTLENVRVTDQIPPGMRYVRGSTRLDGVRQRDPEGANTLQLTFPIGTVVPEQVRTLLYRLEIRSGIAFGTARNIAQASTPGDSTTVPVVPGIVSNVADADVKITGGPFSDEGIIVGKVFLDCDCDSNGVQGPEELGIPGVRLYLEDGTSSVTDAEGKYSFEHVRPRLHVLRADPTTLPAHATLKPLANRNALDGESRFVDLRKGELHRADFSPQGCGPNLLAEVKARRRAGEVSGPFVEGLAPSASTDAPEGIGKALWLTVSASAVPADGTSELPVRIARRPASGSVLVTLESSVGTWMVPDEDPALPGTQVAMSGSSMTVMLRASQSPADGRLRATIDGAESSLPVRFVPNLRSLLMAGLLEGRIDWRRLKTAELCSGHRDDFEDALRDASFDDDDGRTFGGARGALFAKGDIGRDFLLTLRYDSERDPDKRRFRDIRPFEGYDVFGDASVHDFAAQSSSRLYARLDRGSSYVMFGDFVTPAADARQLGAFTRTLNGGVGHIGGRLAQLTAYGTQAREHQVIDEIAARGVSGPYALSRSDGVLGTEVVEVLVRDRNQPSRVLRREPRMRFADYTLEPFSGRLLFRQPVPSVDSELNPVSIRVIYEIEGNGDGYGVYGGELTLTPSPRLTLGLAASRDEDPSASNGLSSVNATLLPWSGVTLGAEFAHSDSGGALFDGDRKSDAWRGDARFERGGFLARTYGQRVDGGFDAASSGILPGRQELGADARYQLGAASMFARYLRTEDLVADGHRDGAELGLGRRFGAWSAEAAYRWAEETATPATPGSVGTTPNDFSSVRGRLSADLPLARRSSAFGEYEVSLDDANADRWALGADTQVAPRTRLYARHESIDAFAGPFALNDQQNRATTLVGIASDELRDGYLFTEYRARDAFAGRETQAAMGVRNRWLVSPGTRVDGSIEHIETIRGGSGSATSVTSGLEYTHDPSWKGTARLEFRTESNREQWLGSLGAARKLARDWTGLARSTWFLAPDEDRAEGRSQFGIAWRQTDRNQWDALARYEHRFDKDAGDDPFERSVHILASDLNWHPMRAWTLSGKAAAKWLTDERESLTIRTDAQLFSARATVDLTPRFDLGLIGRGLYSDHFDASQTGLGVELGAILVRNLRLGVGYNVMGFSDADLGGGDRTDRGPYVRFGFKFDEGLFGRRTSPPTSAGAVPPTAVTDAARVRESSPAEPGPDALTPLRQRTTDEVIARDLAQIDAWQNRLDGLSGRARDPWRAAAARSWLDIAEIEYTDNDETGFAESSFELGRSLVSKIATGASPATSANVPEAKVLNGSKALREDLWKQLDRMKRDPNFLTAADELARLETELAWAGNEQVNQGECETVPHLKEAEDLAKRAADKLAALPPTPAVTPPAAPVAPRLPEPGLRVPSNVHFAFDECDLNAEARKVLARISSVLKLYPDARIELIGHTDARGTDAYNEGLSRCRICAVATYLLNEGIDDSRIVRTPRGESELLTPERSRYAHARNRRVETRFLDSEGRPIAMDPQEADLQIEPIGPPRRPRRPAAQTFPQSRVLDCSN</sequence>
<organism evidence="7 8">
    <name type="scientific">Eiseniibacteriota bacterium</name>
    <dbReference type="NCBI Taxonomy" id="2212470"/>
    <lineage>
        <taxon>Bacteria</taxon>
        <taxon>Candidatus Eiseniibacteriota</taxon>
    </lineage>
</organism>
<dbReference type="Pfam" id="PF01345">
    <property type="entry name" value="DUF11"/>
    <property type="match status" value="1"/>
</dbReference>
<comment type="subcellular location">
    <subcellularLocation>
        <location evidence="1">Cell outer membrane</location>
    </subcellularLocation>
</comment>
<dbReference type="PANTHER" id="PTHR30329:SF21">
    <property type="entry name" value="LIPOPROTEIN YIAD-RELATED"/>
    <property type="match status" value="1"/>
</dbReference>
<dbReference type="InterPro" id="IPR006665">
    <property type="entry name" value="OmpA-like"/>
</dbReference>
<dbReference type="InterPro" id="IPR047589">
    <property type="entry name" value="DUF11_rpt"/>
</dbReference>
<dbReference type="EMBL" id="JABFRW010000094">
    <property type="protein sequence ID" value="NOT34126.1"/>
    <property type="molecule type" value="Genomic_DNA"/>
</dbReference>
<dbReference type="SUPFAM" id="SSF117074">
    <property type="entry name" value="Hypothetical protein PA1324"/>
    <property type="match status" value="1"/>
</dbReference>
<evidence type="ECO:0000256" key="5">
    <source>
        <dbReference type="SAM" id="MobiDB-lite"/>
    </source>
</evidence>
<dbReference type="SUPFAM" id="SSF103088">
    <property type="entry name" value="OmpA-like"/>
    <property type="match status" value="1"/>
</dbReference>
<dbReference type="InterPro" id="IPR001434">
    <property type="entry name" value="OmcB-like_DUF11"/>
</dbReference>
<evidence type="ECO:0000256" key="2">
    <source>
        <dbReference type="ARBA" id="ARBA00023136"/>
    </source>
</evidence>
<dbReference type="GO" id="GO:0009279">
    <property type="term" value="C:cell outer membrane"/>
    <property type="evidence" value="ECO:0007669"/>
    <property type="project" value="UniProtKB-SubCell"/>
</dbReference>
<feature type="region of interest" description="Disordered" evidence="5">
    <location>
        <begin position="1578"/>
        <end position="1618"/>
    </location>
</feature>
<dbReference type="Gene3D" id="2.60.40.10">
    <property type="entry name" value="Immunoglobulins"/>
    <property type="match status" value="1"/>
</dbReference>
<reference evidence="7 8" key="1">
    <citation type="submission" date="2020-04" db="EMBL/GenBank/DDBJ databases">
        <title>Metagenomic profiling of ammonia- and methane-oxidizing microorganisms in a Dutch drinking water treatment plant.</title>
        <authorList>
            <person name="Poghosyan L."/>
            <person name="Leucker S."/>
        </authorList>
    </citation>
    <scope>NUCLEOTIDE SEQUENCE [LARGE SCALE GENOMIC DNA]</scope>
    <source>
        <strain evidence="7">S-RSF-IL-03</strain>
    </source>
</reference>
<dbReference type="InterPro" id="IPR036737">
    <property type="entry name" value="OmpA-like_sf"/>
</dbReference>
<dbReference type="Proteomes" id="UP000580839">
    <property type="component" value="Unassembled WGS sequence"/>
</dbReference>